<keyword evidence="1" id="KW-0315">Glutamine amidotransferase</keyword>
<keyword evidence="1" id="KW-0808">Transferase</keyword>
<dbReference type="InterPro" id="IPR044668">
    <property type="entry name" value="PuuD-like"/>
</dbReference>
<dbReference type="GO" id="GO:0033969">
    <property type="term" value="F:gamma-glutamyl-gamma-aminobutyrate hydrolase activity"/>
    <property type="evidence" value="ECO:0007669"/>
    <property type="project" value="TreeGrafter"/>
</dbReference>
<dbReference type="PROSITE" id="PS51273">
    <property type="entry name" value="GATASE_TYPE_1"/>
    <property type="match status" value="1"/>
</dbReference>
<dbReference type="PANTHER" id="PTHR43235">
    <property type="entry name" value="GLUTAMINE AMIDOTRANSFERASE PB2B2.05-RELATED"/>
    <property type="match status" value="1"/>
</dbReference>
<dbReference type="InterPro" id="IPR029062">
    <property type="entry name" value="Class_I_gatase-like"/>
</dbReference>
<evidence type="ECO:0000313" key="1">
    <source>
        <dbReference type="EMBL" id="MBB5872270.1"/>
    </source>
</evidence>
<keyword evidence="2" id="KW-1185">Reference proteome</keyword>
<reference evidence="1 2" key="1">
    <citation type="submission" date="2020-08" db="EMBL/GenBank/DDBJ databases">
        <title>Sequencing the genomes of 1000 actinobacteria strains.</title>
        <authorList>
            <person name="Klenk H.-P."/>
        </authorList>
    </citation>
    <scope>NUCLEOTIDE SEQUENCE [LARGE SCALE GENOMIC DNA]</scope>
    <source>
        <strain evidence="1 2">DSM 45362</strain>
    </source>
</reference>
<dbReference type="PANTHER" id="PTHR43235:SF1">
    <property type="entry name" value="GLUTAMINE AMIDOTRANSFERASE PB2B2.05-RELATED"/>
    <property type="match status" value="1"/>
</dbReference>
<dbReference type="RefSeq" id="WP_312875415.1">
    <property type="nucleotide sequence ID" value="NZ_JACHMN010000003.1"/>
</dbReference>
<evidence type="ECO:0000313" key="2">
    <source>
        <dbReference type="Proteomes" id="UP000587527"/>
    </source>
</evidence>
<gene>
    <name evidence="1" type="ORF">F4553_005704</name>
</gene>
<comment type="caution">
    <text evidence="1">The sequence shown here is derived from an EMBL/GenBank/DDBJ whole genome shotgun (WGS) entry which is preliminary data.</text>
</comment>
<dbReference type="Gene3D" id="3.40.50.880">
    <property type="match status" value="1"/>
</dbReference>
<proteinExistence type="predicted"/>
<dbReference type="EMBL" id="JACHMN010000003">
    <property type="protein sequence ID" value="MBB5872270.1"/>
    <property type="molecule type" value="Genomic_DNA"/>
</dbReference>
<name>A0A841BZY6_9ACTN</name>
<protein>
    <submittedName>
        <fullName evidence="1">Putative glutamine amidotransferase</fullName>
    </submittedName>
</protein>
<sequence>MTGARRPIIGLSTYVETARWGAHNARAAILHMSYVDAVREAGGRAVLLPPDDLDAGVLELLDGLVITGGADVSPAYYGAEPHATTVSRADRDAGELALLHGAWERDIAVLGICRGMQLMAVAAGGALHQHLPELLGSERHRPGPFDRVVFGSHEVELAEGSRCRSVLGDRLTVNSLHHQAVADPGKLTATGWCVEDGLIEAVEDPARRFSVGVQWHPEESDHTIITALVQAAARR</sequence>
<dbReference type="GO" id="GO:0016740">
    <property type="term" value="F:transferase activity"/>
    <property type="evidence" value="ECO:0007669"/>
    <property type="project" value="UniProtKB-KW"/>
</dbReference>
<dbReference type="GO" id="GO:0005829">
    <property type="term" value="C:cytosol"/>
    <property type="evidence" value="ECO:0007669"/>
    <property type="project" value="TreeGrafter"/>
</dbReference>
<dbReference type="InterPro" id="IPR011697">
    <property type="entry name" value="Peptidase_C26"/>
</dbReference>
<organism evidence="1 2">
    <name type="scientific">Allocatelliglobosispora scoriae</name>
    <dbReference type="NCBI Taxonomy" id="643052"/>
    <lineage>
        <taxon>Bacteria</taxon>
        <taxon>Bacillati</taxon>
        <taxon>Actinomycetota</taxon>
        <taxon>Actinomycetes</taxon>
        <taxon>Micromonosporales</taxon>
        <taxon>Micromonosporaceae</taxon>
        <taxon>Allocatelliglobosispora</taxon>
    </lineage>
</organism>
<dbReference type="Proteomes" id="UP000587527">
    <property type="component" value="Unassembled WGS sequence"/>
</dbReference>
<dbReference type="Pfam" id="PF07722">
    <property type="entry name" value="Peptidase_C26"/>
    <property type="match status" value="1"/>
</dbReference>
<dbReference type="AlphaFoldDB" id="A0A841BZY6"/>
<dbReference type="CDD" id="cd01745">
    <property type="entry name" value="GATase1_2"/>
    <property type="match status" value="1"/>
</dbReference>
<dbReference type="SUPFAM" id="SSF52317">
    <property type="entry name" value="Class I glutamine amidotransferase-like"/>
    <property type="match status" value="1"/>
</dbReference>
<accession>A0A841BZY6</accession>
<dbReference type="GO" id="GO:0006598">
    <property type="term" value="P:polyamine catabolic process"/>
    <property type="evidence" value="ECO:0007669"/>
    <property type="project" value="TreeGrafter"/>
</dbReference>